<dbReference type="PROSITE" id="PS51294">
    <property type="entry name" value="HTH_MYB"/>
    <property type="match status" value="1"/>
</dbReference>
<dbReference type="Pfam" id="PF23603">
    <property type="entry name" value="Ubiquitin_TPR1"/>
    <property type="match status" value="1"/>
</dbReference>
<dbReference type="Gramene" id="PSR93114">
    <property type="protein sequence ID" value="PSR93114"/>
    <property type="gene ID" value="CEY00_Acc27724"/>
</dbReference>
<keyword evidence="3" id="KW-0539">Nucleus</keyword>
<dbReference type="InterPro" id="IPR031105">
    <property type="entry name" value="TRP_plant"/>
</dbReference>
<dbReference type="GO" id="GO:0005634">
    <property type="term" value="C:nucleus"/>
    <property type="evidence" value="ECO:0007669"/>
    <property type="project" value="UniProtKB-SubCell"/>
</dbReference>
<dbReference type="InterPro" id="IPR057625">
    <property type="entry name" value="TPR1-6-like_ubiquitin"/>
</dbReference>
<keyword evidence="2" id="KW-0238">DNA-binding</keyword>
<comment type="subcellular location">
    <subcellularLocation>
        <location evidence="1">Nucleus</location>
    </subcellularLocation>
</comment>
<accession>A0A2R6PLB1</accession>
<evidence type="ECO:0000259" key="6">
    <source>
        <dbReference type="PROSITE" id="PS51294"/>
    </source>
</evidence>
<dbReference type="InterPro" id="IPR029071">
    <property type="entry name" value="Ubiquitin-like_domsf"/>
</dbReference>
<dbReference type="InParanoid" id="A0A2R6PLB1"/>
<dbReference type="PANTHER" id="PTHR21717">
    <property type="entry name" value="TELOMERIC REPEAT BINDING PROTEIN"/>
    <property type="match status" value="1"/>
</dbReference>
<dbReference type="SUPFAM" id="SSF54236">
    <property type="entry name" value="Ubiquitin-like"/>
    <property type="match status" value="1"/>
</dbReference>
<reference evidence="7 8" key="1">
    <citation type="submission" date="2017-07" db="EMBL/GenBank/DDBJ databases">
        <title>An improved, manually edited Actinidia chinensis var. chinensis (kiwifruit) genome highlights the challenges associated with draft genomes and gene prediction in plants.</title>
        <authorList>
            <person name="Pilkington S."/>
            <person name="Crowhurst R."/>
            <person name="Hilario E."/>
            <person name="Nardozza S."/>
            <person name="Fraser L."/>
            <person name="Peng Y."/>
            <person name="Gunaseelan K."/>
            <person name="Simpson R."/>
            <person name="Tahir J."/>
            <person name="Deroles S."/>
            <person name="Templeton K."/>
            <person name="Luo Z."/>
            <person name="Davy M."/>
            <person name="Cheng C."/>
            <person name="Mcneilage M."/>
            <person name="Scaglione D."/>
            <person name="Liu Y."/>
            <person name="Zhang Q."/>
            <person name="Datson P."/>
            <person name="De Silva N."/>
            <person name="Gardiner S."/>
            <person name="Bassett H."/>
            <person name="Chagne D."/>
            <person name="Mccallum J."/>
            <person name="Dzierzon H."/>
            <person name="Deng C."/>
            <person name="Wang Y.-Y."/>
            <person name="Barron N."/>
            <person name="Manako K."/>
            <person name="Bowen J."/>
            <person name="Foster T."/>
            <person name="Erridge Z."/>
            <person name="Tiffin H."/>
            <person name="Waite C."/>
            <person name="Davies K."/>
            <person name="Grierson E."/>
            <person name="Laing W."/>
            <person name="Kirk R."/>
            <person name="Chen X."/>
            <person name="Wood M."/>
            <person name="Montefiori M."/>
            <person name="Brummell D."/>
            <person name="Schwinn K."/>
            <person name="Catanach A."/>
            <person name="Fullerton C."/>
            <person name="Li D."/>
            <person name="Meiyalaghan S."/>
            <person name="Nieuwenhuizen N."/>
            <person name="Read N."/>
            <person name="Prakash R."/>
            <person name="Hunter D."/>
            <person name="Zhang H."/>
            <person name="Mckenzie M."/>
            <person name="Knabel M."/>
            <person name="Harris A."/>
            <person name="Allan A."/>
            <person name="Chen A."/>
            <person name="Janssen B."/>
            <person name="Plunkett B."/>
            <person name="Dwamena C."/>
            <person name="Voogd C."/>
            <person name="Leif D."/>
            <person name="Lafferty D."/>
            <person name="Souleyre E."/>
            <person name="Varkonyi-Gasic E."/>
            <person name="Gambi F."/>
            <person name="Hanley J."/>
            <person name="Yao J.-L."/>
            <person name="Cheung J."/>
            <person name="David K."/>
            <person name="Warren B."/>
            <person name="Marsh K."/>
            <person name="Snowden K."/>
            <person name="Lin-Wang K."/>
            <person name="Brian L."/>
            <person name="Martinez-Sanchez M."/>
            <person name="Wang M."/>
            <person name="Ileperuma N."/>
            <person name="Macnee N."/>
            <person name="Campin R."/>
            <person name="Mcatee P."/>
            <person name="Drummond R."/>
            <person name="Espley R."/>
            <person name="Ireland H."/>
            <person name="Wu R."/>
            <person name="Atkinson R."/>
            <person name="Karunairetnam S."/>
            <person name="Bulley S."/>
            <person name="Chunkath S."/>
            <person name="Hanley Z."/>
            <person name="Storey R."/>
            <person name="Thrimawithana A."/>
            <person name="Thomson S."/>
            <person name="David C."/>
            <person name="Testolin R."/>
        </authorList>
    </citation>
    <scope>NUCLEOTIDE SEQUENCE [LARGE SCALE GENOMIC DNA]</scope>
    <source>
        <strain evidence="8">cv. Red5</strain>
        <tissue evidence="7">Young leaf</tissue>
    </source>
</reference>
<organism evidence="7 8">
    <name type="scientific">Actinidia chinensis var. chinensis</name>
    <name type="common">Chinese soft-hair kiwi</name>
    <dbReference type="NCBI Taxonomy" id="1590841"/>
    <lineage>
        <taxon>Eukaryota</taxon>
        <taxon>Viridiplantae</taxon>
        <taxon>Streptophyta</taxon>
        <taxon>Embryophyta</taxon>
        <taxon>Tracheophyta</taxon>
        <taxon>Spermatophyta</taxon>
        <taxon>Magnoliopsida</taxon>
        <taxon>eudicotyledons</taxon>
        <taxon>Gunneridae</taxon>
        <taxon>Pentapetalae</taxon>
        <taxon>asterids</taxon>
        <taxon>Ericales</taxon>
        <taxon>Actinidiaceae</taxon>
        <taxon>Actinidia</taxon>
    </lineage>
</organism>
<comment type="caution">
    <text evidence="7">The sequence shown here is derived from an EMBL/GenBank/DDBJ whole genome shotgun (WGS) entry which is preliminary data.</text>
</comment>
<dbReference type="InterPro" id="IPR001005">
    <property type="entry name" value="SANT/Myb"/>
</dbReference>
<dbReference type="SMART" id="SM00717">
    <property type="entry name" value="SANT"/>
    <property type="match status" value="1"/>
</dbReference>
<dbReference type="SUPFAM" id="SSF46689">
    <property type="entry name" value="Homeodomain-like"/>
    <property type="match status" value="1"/>
</dbReference>
<dbReference type="OrthoDB" id="2020981at2759"/>
<dbReference type="Proteomes" id="UP000241394">
    <property type="component" value="Chromosome LG24"/>
</dbReference>
<feature type="domain" description="HTH myb-type" evidence="6">
    <location>
        <begin position="574"/>
        <end position="632"/>
    </location>
</feature>
<dbReference type="PANTHER" id="PTHR21717:SF78">
    <property type="entry name" value="TELOMERE REPEAT-BINDING PROTEIN 4-LIKE"/>
    <property type="match status" value="1"/>
</dbReference>
<reference evidence="8" key="2">
    <citation type="journal article" date="2018" name="BMC Genomics">
        <title>A manually annotated Actinidia chinensis var. chinensis (kiwifruit) genome highlights the challenges associated with draft genomes and gene prediction in plants.</title>
        <authorList>
            <person name="Pilkington S.M."/>
            <person name="Crowhurst R."/>
            <person name="Hilario E."/>
            <person name="Nardozza S."/>
            <person name="Fraser L."/>
            <person name="Peng Y."/>
            <person name="Gunaseelan K."/>
            <person name="Simpson R."/>
            <person name="Tahir J."/>
            <person name="Deroles S.C."/>
            <person name="Templeton K."/>
            <person name="Luo Z."/>
            <person name="Davy M."/>
            <person name="Cheng C."/>
            <person name="McNeilage M."/>
            <person name="Scaglione D."/>
            <person name="Liu Y."/>
            <person name="Zhang Q."/>
            <person name="Datson P."/>
            <person name="De Silva N."/>
            <person name="Gardiner S.E."/>
            <person name="Bassett H."/>
            <person name="Chagne D."/>
            <person name="McCallum J."/>
            <person name="Dzierzon H."/>
            <person name="Deng C."/>
            <person name="Wang Y.Y."/>
            <person name="Barron L."/>
            <person name="Manako K."/>
            <person name="Bowen J."/>
            <person name="Foster T.M."/>
            <person name="Erridge Z.A."/>
            <person name="Tiffin H."/>
            <person name="Waite C.N."/>
            <person name="Davies K.M."/>
            <person name="Grierson E.P."/>
            <person name="Laing W.A."/>
            <person name="Kirk R."/>
            <person name="Chen X."/>
            <person name="Wood M."/>
            <person name="Montefiori M."/>
            <person name="Brummell D.A."/>
            <person name="Schwinn K.E."/>
            <person name="Catanach A."/>
            <person name="Fullerton C."/>
            <person name="Li D."/>
            <person name="Meiyalaghan S."/>
            <person name="Nieuwenhuizen N."/>
            <person name="Read N."/>
            <person name="Prakash R."/>
            <person name="Hunter D."/>
            <person name="Zhang H."/>
            <person name="McKenzie M."/>
            <person name="Knabel M."/>
            <person name="Harris A."/>
            <person name="Allan A.C."/>
            <person name="Gleave A."/>
            <person name="Chen A."/>
            <person name="Janssen B.J."/>
            <person name="Plunkett B."/>
            <person name="Ampomah-Dwamena C."/>
            <person name="Voogd C."/>
            <person name="Leif D."/>
            <person name="Lafferty D."/>
            <person name="Souleyre E.J.F."/>
            <person name="Varkonyi-Gasic E."/>
            <person name="Gambi F."/>
            <person name="Hanley J."/>
            <person name="Yao J.L."/>
            <person name="Cheung J."/>
            <person name="David K.M."/>
            <person name="Warren B."/>
            <person name="Marsh K."/>
            <person name="Snowden K.C."/>
            <person name="Lin-Wang K."/>
            <person name="Brian L."/>
            <person name="Martinez-Sanchez M."/>
            <person name="Wang M."/>
            <person name="Ileperuma N."/>
            <person name="Macnee N."/>
            <person name="Campin R."/>
            <person name="McAtee P."/>
            <person name="Drummond R.S.M."/>
            <person name="Espley R.V."/>
            <person name="Ireland H.S."/>
            <person name="Wu R."/>
            <person name="Atkinson R.G."/>
            <person name="Karunairetnam S."/>
            <person name="Bulley S."/>
            <person name="Chunkath S."/>
            <person name="Hanley Z."/>
            <person name="Storey R."/>
            <person name="Thrimawithana A.H."/>
            <person name="Thomson S."/>
            <person name="David C."/>
            <person name="Testolin R."/>
            <person name="Huang H."/>
            <person name="Hellens R.P."/>
            <person name="Schaffer R.J."/>
        </authorList>
    </citation>
    <scope>NUCLEOTIDE SEQUENCE [LARGE SCALE GENOMIC DNA]</scope>
    <source>
        <strain evidence="8">cv. Red5</strain>
    </source>
</reference>
<keyword evidence="8" id="KW-1185">Reference proteome</keyword>
<dbReference type="GO" id="GO:0042162">
    <property type="term" value="F:telomeric DNA binding"/>
    <property type="evidence" value="ECO:0007669"/>
    <property type="project" value="UniProtKB-ARBA"/>
</dbReference>
<evidence type="ECO:0000256" key="1">
    <source>
        <dbReference type="ARBA" id="ARBA00004123"/>
    </source>
</evidence>
<feature type="compositionally biased region" description="Basic and acidic residues" evidence="4">
    <location>
        <begin position="77"/>
        <end position="86"/>
    </location>
</feature>
<proteinExistence type="predicted"/>
<dbReference type="PROSITE" id="PS50090">
    <property type="entry name" value="MYB_LIKE"/>
    <property type="match status" value="1"/>
</dbReference>
<dbReference type="STRING" id="1590841.A0A2R6PLB1"/>
<dbReference type="OMA" id="NNHESFG"/>
<dbReference type="FunCoup" id="A0A2R6PLB1">
    <property type="interactions" value="2060"/>
</dbReference>
<feature type="region of interest" description="Disordered" evidence="4">
    <location>
        <begin position="63"/>
        <end position="86"/>
    </location>
</feature>
<dbReference type="InterPro" id="IPR017930">
    <property type="entry name" value="Myb_dom"/>
</dbReference>
<sequence length="684" mass="75390">MVLKKKVNYGFSGYRVPVIPRGPRSVRRRGSHKRTVEDSQICAFELLAAVAGKLLLESEGSASSNAAEGSKPSVFHSKQEQHGEGRALRPECLDQGSCIESVSIAGQNLKSTLRDLPRSACDTVLEIPSILSSSHLSKKVGHDVNFGISEIQAEVEKLPGKVDGGSPSRGESCDGCVDNGIGRQLEAEENHNRNTDLTTANTFISKDPMEIYVNTHQLTYYNSSVQLTSYRDSRHRNNVKVGHRDDDENRVGCNRRSSKIRAFRPQTRIGHRRIRKLLTSKYWKVAPKLKNYEFSNTDGGMKRVSRNRKVLHTSERAQREGPFKKRRLFDHSTGLVYNREGSSESISNSPEKGMKGDKIGSTVNKASGISPSVADHQVSFQSRESHVKLSIKSFKVPELYIEVPESTTVGSLKRTVMEAVTAILQGGLHVGVLLRGKSVKDDNRTLLQTGISHNENLETLGFTFEPSSAIAAPSVSPREPPVLLPCEKQQQLTRLPASPILELGLSNASCDPPSATNADNNGGSNHELTLSLIDVVKDGTAPDSRALVALPAMSVEALAVVPSNPKTRRSELVQRRTRRPFSVSEVEALVEAVETLGTGRWRDVKMRAFENADHRTYVDLKDKWKTLVHTATIAPQQRRGEPVPQELLDRVLSAHGYWSQKQSKLHGKHQTESLKISNAHMGGV</sequence>
<feature type="region of interest" description="Disordered" evidence="4">
    <location>
        <begin position="661"/>
        <end position="684"/>
    </location>
</feature>
<evidence type="ECO:0000256" key="3">
    <source>
        <dbReference type="ARBA" id="ARBA00023242"/>
    </source>
</evidence>
<dbReference type="Gene3D" id="1.10.246.220">
    <property type="match status" value="1"/>
</dbReference>
<dbReference type="InterPro" id="IPR009057">
    <property type="entry name" value="Homeodomain-like_sf"/>
</dbReference>
<dbReference type="AlphaFoldDB" id="A0A2R6PLB1"/>
<protein>
    <submittedName>
        <fullName evidence="7">Telomere repeat-binding protein</fullName>
    </submittedName>
</protein>
<name>A0A2R6PLB1_ACTCC</name>
<evidence type="ECO:0000313" key="7">
    <source>
        <dbReference type="EMBL" id="PSR93114.1"/>
    </source>
</evidence>
<evidence type="ECO:0000256" key="2">
    <source>
        <dbReference type="ARBA" id="ARBA00023125"/>
    </source>
</evidence>
<dbReference type="CDD" id="cd11660">
    <property type="entry name" value="SANT_TRF"/>
    <property type="match status" value="1"/>
</dbReference>
<feature type="domain" description="Myb-like" evidence="5">
    <location>
        <begin position="573"/>
        <end position="628"/>
    </location>
</feature>
<dbReference type="EMBL" id="NKQK01000024">
    <property type="protein sequence ID" value="PSR93114.1"/>
    <property type="molecule type" value="Genomic_DNA"/>
</dbReference>
<evidence type="ECO:0000259" key="5">
    <source>
        <dbReference type="PROSITE" id="PS50090"/>
    </source>
</evidence>
<evidence type="ECO:0000256" key="4">
    <source>
        <dbReference type="SAM" id="MobiDB-lite"/>
    </source>
</evidence>
<evidence type="ECO:0000313" key="8">
    <source>
        <dbReference type="Proteomes" id="UP000241394"/>
    </source>
</evidence>
<gene>
    <name evidence="7" type="ORF">CEY00_Acc27724</name>
</gene>